<dbReference type="Proteomes" id="UP001526426">
    <property type="component" value="Unassembled WGS sequence"/>
</dbReference>
<dbReference type="InterPro" id="IPR007280">
    <property type="entry name" value="Peptidase_C_arc/bac"/>
</dbReference>
<dbReference type="RefSeq" id="WP_265265706.1">
    <property type="nucleotide sequence ID" value="NZ_JAIHOM010000092.1"/>
</dbReference>
<dbReference type="Pfam" id="PF04151">
    <property type="entry name" value="PPC"/>
    <property type="match status" value="1"/>
</dbReference>
<evidence type="ECO:0000256" key="1">
    <source>
        <dbReference type="SAM" id="Phobius"/>
    </source>
</evidence>
<name>A0ABT3L8M0_9CYAN</name>
<evidence type="ECO:0000259" key="2">
    <source>
        <dbReference type="Pfam" id="PF04151"/>
    </source>
</evidence>
<proteinExistence type="predicted"/>
<comment type="caution">
    <text evidence="3">The sequence shown here is derived from an EMBL/GenBank/DDBJ whole genome shotgun (WGS) entry which is preliminary data.</text>
</comment>
<sequence length="146" mass="16651">MIKNSRFYIYLGLSCLFSLMIAVVGENVVKANPILNEQGRIEESDAKLEDGSFYDLYTFPGEAGQRVRIRLESEDFDPYLVLFNSQGEKLADADDISPEDWNAELEYLLPEDGVYQVIVNSYNPEGRGEYNLVIYLDPETSIHQPQ</sequence>
<keyword evidence="1" id="KW-1133">Transmembrane helix</keyword>
<feature type="domain" description="Peptidase C-terminal archaeal/bacterial" evidence="2">
    <location>
        <begin position="54"/>
        <end position="121"/>
    </location>
</feature>
<accession>A0ABT3L8M0</accession>
<reference evidence="3 4" key="1">
    <citation type="submission" date="2021-08" db="EMBL/GenBank/DDBJ databases">
        <title>Draft genome sequence of Spirulina subsalsa with high tolerance to salinity and hype-accumulation of phycocyanin.</title>
        <authorList>
            <person name="Pei H."/>
            <person name="Jiang L."/>
        </authorList>
    </citation>
    <scope>NUCLEOTIDE SEQUENCE [LARGE SCALE GENOMIC DNA]</scope>
    <source>
        <strain evidence="3 4">FACHB-351</strain>
    </source>
</reference>
<protein>
    <submittedName>
        <fullName evidence="3">PPC domain-containing protein</fullName>
    </submittedName>
</protein>
<feature type="transmembrane region" description="Helical" evidence="1">
    <location>
        <begin position="7"/>
        <end position="25"/>
    </location>
</feature>
<organism evidence="3 4">
    <name type="scientific">Spirulina subsalsa FACHB-351</name>
    <dbReference type="NCBI Taxonomy" id="234711"/>
    <lineage>
        <taxon>Bacteria</taxon>
        <taxon>Bacillati</taxon>
        <taxon>Cyanobacteriota</taxon>
        <taxon>Cyanophyceae</taxon>
        <taxon>Spirulinales</taxon>
        <taxon>Spirulinaceae</taxon>
        <taxon>Spirulina</taxon>
    </lineage>
</organism>
<dbReference type="EMBL" id="JAIHOM010000092">
    <property type="protein sequence ID" value="MCW6037834.1"/>
    <property type="molecule type" value="Genomic_DNA"/>
</dbReference>
<gene>
    <name evidence="3" type="ORF">K4A83_16365</name>
</gene>
<keyword evidence="1" id="KW-0812">Transmembrane</keyword>
<keyword evidence="1" id="KW-0472">Membrane</keyword>
<evidence type="ECO:0000313" key="4">
    <source>
        <dbReference type="Proteomes" id="UP001526426"/>
    </source>
</evidence>
<evidence type="ECO:0000313" key="3">
    <source>
        <dbReference type="EMBL" id="MCW6037834.1"/>
    </source>
</evidence>
<dbReference type="Gene3D" id="2.60.120.380">
    <property type="match status" value="1"/>
</dbReference>
<keyword evidence="4" id="KW-1185">Reference proteome</keyword>